<dbReference type="EMBL" id="CAJNBJ010000001">
    <property type="protein sequence ID" value="CAE6700796.1"/>
    <property type="molecule type" value="Genomic_DNA"/>
</dbReference>
<accession>A0ABM8QJM3</accession>
<gene>
    <name evidence="1" type="ORF">NSPZN2_10725</name>
</gene>
<dbReference type="RefSeq" id="WP_213040574.1">
    <property type="nucleotide sequence ID" value="NZ_CAJNBJ010000001.1"/>
</dbReference>
<comment type="caution">
    <text evidence="1">The sequence shown here is derived from an EMBL/GenBank/DDBJ whole genome shotgun (WGS) entry which is preliminary data.</text>
</comment>
<keyword evidence="2" id="KW-1185">Reference proteome</keyword>
<proteinExistence type="predicted"/>
<dbReference type="Proteomes" id="UP000675880">
    <property type="component" value="Unassembled WGS sequence"/>
</dbReference>
<organism evidence="1 2">
    <name type="scientific">Nitrospira defluvii</name>
    <dbReference type="NCBI Taxonomy" id="330214"/>
    <lineage>
        <taxon>Bacteria</taxon>
        <taxon>Pseudomonadati</taxon>
        <taxon>Nitrospirota</taxon>
        <taxon>Nitrospiria</taxon>
        <taxon>Nitrospirales</taxon>
        <taxon>Nitrospiraceae</taxon>
        <taxon>Nitrospira</taxon>
    </lineage>
</organism>
<name>A0ABM8QJM3_9BACT</name>
<sequence length="263" mass="28630">MHDVLSLFKRNINQLFGITVDILNVGRSLQQLSLSMQILANNGVVQAAKIQGGKGRPMLALVEILNNTPKEIRPEVAALEHLCAGLAKVTASSSNIVWRYHQLIASLLSAMAHGDRSSASSNLDTLSHLRFTTAADITHLTQHPSFAVAGALERENRQFMVNLCQANLAELHERLKDALRCLGETQQALGGLKMIGLTARYMAFCIASEAAGLAEAEANFKNLSTEITRVVDDLDGKTLAMKKAIEHGQELLDLLLKGYTYAK</sequence>
<reference evidence="1 2" key="1">
    <citation type="submission" date="2021-02" db="EMBL/GenBank/DDBJ databases">
        <authorList>
            <person name="Han P."/>
        </authorList>
    </citation>
    <scope>NUCLEOTIDE SEQUENCE [LARGE SCALE GENOMIC DNA]</scope>
    <source>
        <strain evidence="1">Candidatus Nitrospira sp. ZN2</strain>
    </source>
</reference>
<evidence type="ECO:0000313" key="1">
    <source>
        <dbReference type="EMBL" id="CAE6700796.1"/>
    </source>
</evidence>
<evidence type="ECO:0000313" key="2">
    <source>
        <dbReference type="Proteomes" id="UP000675880"/>
    </source>
</evidence>
<protein>
    <recommendedName>
        <fullName evidence="3">Methyl-accepting chemotaxis protein</fullName>
    </recommendedName>
</protein>
<evidence type="ECO:0008006" key="3">
    <source>
        <dbReference type="Google" id="ProtNLM"/>
    </source>
</evidence>